<dbReference type="InterPro" id="IPR009057">
    <property type="entry name" value="Homeodomain-like_sf"/>
</dbReference>
<dbReference type="PROSITE" id="PS50071">
    <property type="entry name" value="HOMEOBOX_2"/>
    <property type="match status" value="1"/>
</dbReference>
<proteinExistence type="predicted"/>
<dbReference type="GO" id="GO:0005634">
    <property type="term" value="C:nucleus"/>
    <property type="evidence" value="ECO:0007669"/>
    <property type="project" value="UniProtKB-SubCell"/>
</dbReference>
<reference evidence="4 5" key="1">
    <citation type="journal article" date="2013" name="BMC Genomics">
        <title>Genome sequencing and comparative genomics of honey bee microsporidia, Nosema apis reveal novel insights into host-parasite interactions.</title>
        <authorList>
            <person name="Chen Yp."/>
            <person name="Pettis J.S."/>
            <person name="Zhao Y."/>
            <person name="Liu X."/>
            <person name="Tallon L.J."/>
            <person name="Sadzewicz L.D."/>
            <person name="Li R."/>
            <person name="Zheng H."/>
            <person name="Huang S."/>
            <person name="Zhang X."/>
            <person name="Hamilton M.C."/>
            <person name="Pernal S.F."/>
            <person name="Melathopoulos A.P."/>
            <person name="Yan X."/>
            <person name="Evans J.D."/>
        </authorList>
    </citation>
    <scope>NUCLEOTIDE SEQUENCE [LARGE SCALE GENOMIC DNA]</scope>
    <source>
        <strain evidence="4 5">BRL 01</strain>
    </source>
</reference>
<organism evidence="4 5">
    <name type="scientific">Vairimorpha apis BRL 01</name>
    <dbReference type="NCBI Taxonomy" id="1037528"/>
    <lineage>
        <taxon>Eukaryota</taxon>
        <taxon>Fungi</taxon>
        <taxon>Fungi incertae sedis</taxon>
        <taxon>Microsporidia</taxon>
        <taxon>Nosematidae</taxon>
        <taxon>Vairimorpha</taxon>
    </lineage>
</organism>
<dbReference type="Proteomes" id="UP000053780">
    <property type="component" value="Unassembled WGS sequence"/>
</dbReference>
<feature type="domain" description="Homeobox" evidence="3">
    <location>
        <begin position="35"/>
        <end position="89"/>
    </location>
</feature>
<evidence type="ECO:0000256" key="2">
    <source>
        <dbReference type="RuleBase" id="RU000682"/>
    </source>
</evidence>
<keyword evidence="1 2" id="KW-0238">DNA-binding</keyword>
<evidence type="ECO:0000259" key="3">
    <source>
        <dbReference type="PROSITE" id="PS50071"/>
    </source>
</evidence>
<keyword evidence="1 2" id="KW-0539">Nucleus</keyword>
<comment type="subcellular location">
    <subcellularLocation>
        <location evidence="1 2">Nucleus</location>
    </subcellularLocation>
</comment>
<protein>
    <submittedName>
        <fullName evidence="4">Homeodomain protein class 2</fullName>
    </submittedName>
</protein>
<keyword evidence="5" id="KW-1185">Reference proteome</keyword>
<gene>
    <name evidence="4" type="ORF">NAPIS_ORF02349</name>
</gene>
<dbReference type="EMBL" id="KE647332">
    <property type="protein sequence ID" value="EQB60065.1"/>
    <property type="molecule type" value="Genomic_DNA"/>
</dbReference>
<dbReference type="AlphaFoldDB" id="T0MG94"/>
<keyword evidence="1 2" id="KW-0371">Homeobox</keyword>
<accession>T0MG94</accession>
<dbReference type="GO" id="GO:0003677">
    <property type="term" value="F:DNA binding"/>
    <property type="evidence" value="ECO:0007669"/>
    <property type="project" value="UniProtKB-UniRule"/>
</dbReference>
<feature type="DNA-binding region" description="Homeobox" evidence="1">
    <location>
        <begin position="37"/>
        <end position="90"/>
    </location>
</feature>
<evidence type="ECO:0000313" key="5">
    <source>
        <dbReference type="Proteomes" id="UP000053780"/>
    </source>
</evidence>
<dbReference type="VEuPathDB" id="MicrosporidiaDB:NAPIS_ORF02349"/>
<dbReference type="InterPro" id="IPR001356">
    <property type="entry name" value="HD"/>
</dbReference>
<dbReference type="CDD" id="cd00086">
    <property type="entry name" value="homeodomain"/>
    <property type="match status" value="1"/>
</dbReference>
<dbReference type="HOGENOM" id="CLU_128308_0_0_1"/>
<sequence length="116" mass="13755">MTELDIQAQELVIQAALGLLKLNRIGREDDYDFIRNKKTDFQNTVLKEVFKLTMYPSAQTKTDISILLDLSVRTIQIWFQNERRIRKNEVKKTNLDKFEVSALILWRIYTNAKYTL</sequence>
<evidence type="ECO:0000256" key="1">
    <source>
        <dbReference type="PROSITE-ProRule" id="PRU00108"/>
    </source>
</evidence>
<dbReference type="OrthoDB" id="6159439at2759"/>
<dbReference type="Gene3D" id="1.10.10.60">
    <property type="entry name" value="Homeodomain-like"/>
    <property type="match status" value="1"/>
</dbReference>
<name>T0MG94_9MICR</name>
<dbReference type="SUPFAM" id="SSF46689">
    <property type="entry name" value="Homeodomain-like"/>
    <property type="match status" value="1"/>
</dbReference>
<evidence type="ECO:0000313" key="4">
    <source>
        <dbReference type="EMBL" id="EQB60065.1"/>
    </source>
</evidence>
<dbReference type="SMART" id="SM00389">
    <property type="entry name" value="HOX"/>
    <property type="match status" value="1"/>
</dbReference>
<dbReference type="Pfam" id="PF00046">
    <property type="entry name" value="Homeodomain"/>
    <property type="match status" value="1"/>
</dbReference>